<proteinExistence type="predicted"/>
<dbReference type="PROSITE" id="PS00430">
    <property type="entry name" value="TONB_DEPENDENT_REC_1"/>
    <property type="match status" value="1"/>
</dbReference>
<dbReference type="Gene3D" id="2.170.130.30">
    <property type="match status" value="2"/>
</dbReference>
<keyword evidence="5" id="KW-0572">Peptidoglycan-anchor</keyword>
<keyword evidence="11" id="KW-1185">Reference proteome</keyword>
<feature type="domain" description="Transcobalamin-like C-terminal" evidence="9">
    <location>
        <begin position="55"/>
        <end position="125"/>
    </location>
</feature>
<dbReference type="RefSeq" id="WP_193534613.1">
    <property type="nucleotide sequence ID" value="NZ_JADCLJ010000007.1"/>
</dbReference>
<comment type="subcellular location">
    <subcellularLocation>
        <location evidence="1">Secreted</location>
        <location evidence="1">Cell wall</location>
        <topology evidence="1">Peptidoglycan-anchor</topology>
    </subcellularLocation>
</comment>
<comment type="caution">
    <text evidence="10">The sequence shown here is derived from an EMBL/GenBank/DDBJ whole genome shotgun (WGS) entry which is preliminary data.</text>
</comment>
<evidence type="ECO:0000256" key="1">
    <source>
        <dbReference type="ARBA" id="ARBA00004168"/>
    </source>
</evidence>
<protein>
    <submittedName>
        <fullName evidence="10">DUF4430 domain-containing protein</fullName>
    </submittedName>
</protein>
<dbReference type="Gene3D" id="1.50.10.20">
    <property type="match status" value="1"/>
</dbReference>
<dbReference type="CDD" id="cd00688">
    <property type="entry name" value="ISOPREN_C2_like"/>
    <property type="match status" value="1"/>
</dbReference>
<evidence type="ECO:0000256" key="6">
    <source>
        <dbReference type="SAM" id="Phobius"/>
    </source>
</evidence>
<dbReference type="Pfam" id="PF14478">
    <property type="entry name" value="DUF4430"/>
    <property type="match status" value="2"/>
</dbReference>
<evidence type="ECO:0000313" key="11">
    <source>
        <dbReference type="Proteomes" id="UP001516662"/>
    </source>
</evidence>
<keyword evidence="4 7" id="KW-0732">Signal</keyword>
<keyword evidence="6" id="KW-0472">Membrane</keyword>
<dbReference type="InterPro" id="IPR051588">
    <property type="entry name" value="Cobalamin_Transport"/>
</dbReference>
<dbReference type="Pfam" id="PF00746">
    <property type="entry name" value="Gram_pos_anchor"/>
    <property type="match status" value="1"/>
</dbReference>
<organism evidence="10 11">
    <name type="scientific">Litchfieldia luteola</name>
    <dbReference type="NCBI Taxonomy" id="682179"/>
    <lineage>
        <taxon>Bacteria</taxon>
        <taxon>Bacillati</taxon>
        <taxon>Bacillota</taxon>
        <taxon>Bacilli</taxon>
        <taxon>Bacillales</taxon>
        <taxon>Bacillaceae</taxon>
        <taxon>Litchfieldia</taxon>
    </lineage>
</organism>
<evidence type="ECO:0000256" key="2">
    <source>
        <dbReference type="ARBA" id="ARBA00022512"/>
    </source>
</evidence>
<gene>
    <name evidence="10" type="ORF">IMZ08_03575</name>
</gene>
<accession>A0ABR9QF86</accession>
<keyword evidence="6" id="KW-1133">Transmembrane helix</keyword>
<dbReference type="SUPFAM" id="SSF48239">
    <property type="entry name" value="Terpenoid cyclases/Protein prenyltransferases"/>
    <property type="match status" value="1"/>
</dbReference>
<evidence type="ECO:0000256" key="4">
    <source>
        <dbReference type="ARBA" id="ARBA00022729"/>
    </source>
</evidence>
<dbReference type="PANTHER" id="PTHR10559">
    <property type="entry name" value="TRANSCOBALAMIN-1/GASTRIC INTRINSIC FACTOR"/>
    <property type="match status" value="1"/>
</dbReference>
<feature type="domain" description="Gram-positive cocci surface proteins LPxTG" evidence="8">
    <location>
        <begin position="546"/>
        <end position="576"/>
    </location>
</feature>
<dbReference type="InterPro" id="IPR010916">
    <property type="entry name" value="TonB_box_CS"/>
</dbReference>
<evidence type="ECO:0000259" key="9">
    <source>
        <dbReference type="Pfam" id="PF14478"/>
    </source>
</evidence>
<evidence type="ECO:0000313" key="10">
    <source>
        <dbReference type="EMBL" id="MBE4907138.1"/>
    </source>
</evidence>
<reference evidence="10 11" key="1">
    <citation type="submission" date="2020-10" db="EMBL/GenBank/DDBJ databases">
        <title>Bacillus sp. HD4P25, an endophyte from a halophyte.</title>
        <authorList>
            <person name="Sun J.-Q."/>
        </authorList>
    </citation>
    <scope>NUCLEOTIDE SEQUENCE [LARGE SCALE GENOMIC DNA]</scope>
    <source>
        <strain evidence="10 11">YIM 93174</strain>
    </source>
</reference>
<dbReference type="InterPro" id="IPR008930">
    <property type="entry name" value="Terpenoid_cyclase/PrenylTrfase"/>
</dbReference>
<evidence type="ECO:0000256" key="7">
    <source>
        <dbReference type="SAM" id="SignalP"/>
    </source>
</evidence>
<feature type="signal peptide" evidence="7">
    <location>
        <begin position="1"/>
        <end position="27"/>
    </location>
</feature>
<evidence type="ECO:0000256" key="3">
    <source>
        <dbReference type="ARBA" id="ARBA00022525"/>
    </source>
</evidence>
<feature type="chain" id="PRO_5046423304" evidence="7">
    <location>
        <begin position="28"/>
        <end position="580"/>
    </location>
</feature>
<keyword evidence="6" id="KW-0812">Transmembrane</keyword>
<dbReference type="InterPro" id="IPR019931">
    <property type="entry name" value="LPXTG_anchor"/>
</dbReference>
<evidence type="ECO:0000256" key="5">
    <source>
        <dbReference type="ARBA" id="ARBA00023088"/>
    </source>
</evidence>
<evidence type="ECO:0000259" key="8">
    <source>
        <dbReference type="Pfam" id="PF00746"/>
    </source>
</evidence>
<dbReference type="Proteomes" id="UP001516662">
    <property type="component" value="Unassembled WGS sequence"/>
</dbReference>
<sequence>MKKLNTFLSFLVAFTLLFGSFHTTAFAQENKEESVTVIGSKETLVDLNAVADAEGSSAFDALVKAVGEANIEFTESQYGKMITSIQGVKAEGTFFWAFYVNGVGAQVGADSYILQDGDQLSFVYQDWTVATNNKAFLTVNGKEATPLKEATDVGFINNPTALDLLTVVLGHDKLETSVSEYGIMINGISGIAAEGTYYWAFYVNGEMASVGADSYKLKAGDQITFKYESWESATEKETTEDTVETPATPFDKNALGASVETAVAYVLANQVGEWEAIALKQAGKTVPASYLENVKTLVNEKQGKFARITDTERYALGILAAGENPTAFEGYNLIEAIYNGNVTKQGLNGVVYGLLALDSANFEVPANATWTREKLVNHLLENQNEDGGWSWDGSAKSDIDTTAMVLTALAGYQDQAEVKVHIDIAVEFLSAQYLAGKIDNSSTAAQVVIALSALGVDANGELFAKDRSSLIGFLLSFQNADGGFDWQGGDESDVFSTAQGFQAIVAYQLFVKGAGSLYSLPLSAADATPVVEEKDAPAAQGDGKPLPNTATDMYNYLTFGIILLLAGIALYVNERRRRTS</sequence>
<dbReference type="PANTHER" id="PTHR10559:SF18">
    <property type="entry name" value="TRANSCOBALAMIN II"/>
    <property type="match status" value="1"/>
</dbReference>
<dbReference type="EMBL" id="JADCLJ010000007">
    <property type="protein sequence ID" value="MBE4907138.1"/>
    <property type="molecule type" value="Genomic_DNA"/>
</dbReference>
<name>A0ABR9QF86_9BACI</name>
<dbReference type="InterPro" id="IPR027954">
    <property type="entry name" value="Transcobalamin-like_C"/>
</dbReference>
<feature type="domain" description="Transcobalamin-like C-terminal" evidence="9">
    <location>
        <begin position="172"/>
        <end position="228"/>
    </location>
</feature>
<keyword evidence="3" id="KW-0964">Secreted</keyword>
<keyword evidence="2" id="KW-0134">Cell wall</keyword>
<feature type="transmembrane region" description="Helical" evidence="6">
    <location>
        <begin position="553"/>
        <end position="572"/>
    </location>
</feature>